<feature type="compositionally biased region" description="Basic and acidic residues" evidence="1">
    <location>
        <begin position="175"/>
        <end position="187"/>
    </location>
</feature>
<feature type="signal peptide" evidence="3">
    <location>
        <begin position="1"/>
        <end position="27"/>
    </location>
</feature>
<dbReference type="AlphaFoldDB" id="A0A916Y846"/>
<evidence type="ECO:0000259" key="4">
    <source>
        <dbReference type="Pfam" id="PF07987"/>
    </source>
</evidence>
<feature type="transmembrane region" description="Helical" evidence="2">
    <location>
        <begin position="201"/>
        <end position="220"/>
    </location>
</feature>
<dbReference type="Proteomes" id="UP000633205">
    <property type="component" value="Unassembled WGS sequence"/>
</dbReference>
<feature type="domain" description="YncI copper-binding" evidence="4">
    <location>
        <begin position="28"/>
        <end position="163"/>
    </location>
</feature>
<reference evidence="5" key="1">
    <citation type="journal article" date="2014" name="Int. J. Syst. Evol. Microbiol.">
        <title>Complete genome sequence of Corynebacterium casei LMG S-19264T (=DSM 44701T), isolated from a smear-ripened cheese.</title>
        <authorList>
            <consortium name="US DOE Joint Genome Institute (JGI-PGF)"/>
            <person name="Walter F."/>
            <person name="Albersmeier A."/>
            <person name="Kalinowski J."/>
            <person name="Ruckert C."/>
        </authorList>
    </citation>
    <scope>NUCLEOTIDE SEQUENCE</scope>
    <source>
        <strain evidence="5">CGMCC 1.15152</strain>
    </source>
</reference>
<feature type="region of interest" description="Disordered" evidence="1">
    <location>
        <begin position="148"/>
        <end position="196"/>
    </location>
</feature>
<proteinExistence type="predicted"/>
<dbReference type="Pfam" id="PF07987">
    <property type="entry name" value="DUF1775"/>
    <property type="match status" value="1"/>
</dbReference>
<sequence>MKNTTKKIVVGAAVGAALVLAPVAASAHVGVDADGDAVAGGQATLTFGFNHGCDGSATTGLSIEMPDGLSGVHPIAGAGWAVDIERGGEAGRVSTVTFTAETPIPDAARGEAELLVGFADDAADALAFPVEQVCEDGAIAWSEVAADGEDPHDLDAPAPVLELTGPQDGEAGNAEMEHEDAAEHAPAEDDSASGGGGAVPLALSGVAVVVSLAALGTSIVRTRRRA</sequence>
<feature type="chain" id="PRO_5037525110" description="YncI copper-binding domain-containing protein" evidence="3">
    <location>
        <begin position="28"/>
        <end position="226"/>
    </location>
</feature>
<evidence type="ECO:0000313" key="6">
    <source>
        <dbReference type="Proteomes" id="UP000633205"/>
    </source>
</evidence>
<gene>
    <name evidence="5" type="ORF">GCM10010915_13280</name>
</gene>
<dbReference type="InterPro" id="IPR012533">
    <property type="entry name" value="YcnI-copper_dom"/>
</dbReference>
<protein>
    <recommendedName>
        <fullName evidence="4">YncI copper-binding domain-containing protein</fullName>
    </recommendedName>
</protein>
<reference evidence="5" key="2">
    <citation type="submission" date="2020-09" db="EMBL/GenBank/DDBJ databases">
        <authorList>
            <person name="Sun Q."/>
            <person name="Zhou Y."/>
        </authorList>
    </citation>
    <scope>NUCLEOTIDE SEQUENCE</scope>
    <source>
        <strain evidence="5">CGMCC 1.15152</strain>
    </source>
</reference>
<dbReference type="InterPro" id="IPR038507">
    <property type="entry name" value="YcnI-like_sf"/>
</dbReference>
<evidence type="ECO:0000256" key="2">
    <source>
        <dbReference type="SAM" id="Phobius"/>
    </source>
</evidence>
<evidence type="ECO:0000256" key="3">
    <source>
        <dbReference type="SAM" id="SignalP"/>
    </source>
</evidence>
<evidence type="ECO:0000256" key="1">
    <source>
        <dbReference type="SAM" id="MobiDB-lite"/>
    </source>
</evidence>
<dbReference type="Gene3D" id="2.60.40.2230">
    <property type="entry name" value="Uncharacterised protein YcnI-like PF07987, DUF1775"/>
    <property type="match status" value="1"/>
</dbReference>
<dbReference type="EMBL" id="BMHO01000001">
    <property type="protein sequence ID" value="GGD34226.1"/>
    <property type="molecule type" value="Genomic_DNA"/>
</dbReference>
<dbReference type="CDD" id="cd08545">
    <property type="entry name" value="YcnI_like"/>
    <property type="match status" value="1"/>
</dbReference>
<organism evidence="5 6">
    <name type="scientific">Microbacterium faecale</name>
    <dbReference type="NCBI Taxonomy" id="1804630"/>
    <lineage>
        <taxon>Bacteria</taxon>
        <taxon>Bacillati</taxon>
        <taxon>Actinomycetota</taxon>
        <taxon>Actinomycetes</taxon>
        <taxon>Micrococcales</taxon>
        <taxon>Microbacteriaceae</taxon>
        <taxon>Microbacterium</taxon>
    </lineage>
</organism>
<dbReference type="RefSeq" id="WP_188711498.1">
    <property type="nucleotide sequence ID" value="NZ_BMHO01000001.1"/>
</dbReference>
<keyword evidence="2" id="KW-0812">Transmembrane</keyword>
<keyword evidence="2" id="KW-0472">Membrane</keyword>
<keyword evidence="2" id="KW-1133">Transmembrane helix</keyword>
<comment type="caution">
    <text evidence="5">The sequence shown here is derived from an EMBL/GenBank/DDBJ whole genome shotgun (WGS) entry which is preliminary data.</text>
</comment>
<accession>A0A916Y846</accession>
<keyword evidence="3" id="KW-0732">Signal</keyword>
<name>A0A916Y846_9MICO</name>
<evidence type="ECO:0000313" key="5">
    <source>
        <dbReference type="EMBL" id="GGD34226.1"/>
    </source>
</evidence>
<keyword evidence="6" id="KW-1185">Reference proteome</keyword>